<feature type="domain" description="RING-type" evidence="16">
    <location>
        <begin position="114"/>
        <end position="341"/>
    </location>
</feature>
<evidence type="ECO:0000256" key="13">
    <source>
        <dbReference type="PROSITE-ProRule" id="PRU00175"/>
    </source>
</evidence>
<comment type="pathway">
    <text evidence="4">Protein modification; protein ubiquitination.</text>
</comment>
<feature type="region of interest" description="Disordered" evidence="14">
    <location>
        <begin position="1"/>
        <end position="37"/>
    </location>
</feature>
<dbReference type="GO" id="GO:0061630">
    <property type="term" value="F:ubiquitin protein ligase activity"/>
    <property type="evidence" value="ECO:0007669"/>
    <property type="project" value="UniProtKB-EC"/>
</dbReference>
<dbReference type="Pfam" id="PF00097">
    <property type="entry name" value="zf-C3HC4"/>
    <property type="match status" value="1"/>
</dbReference>
<keyword evidence="7" id="KW-0808">Transferase</keyword>
<dbReference type="GO" id="GO:0016567">
    <property type="term" value="P:protein ubiquitination"/>
    <property type="evidence" value="ECO:0007669"/>
    <property type="project" value="UniProtKB-UniPathway"/>
</dbReference>
<dbReference type="Gene3D" id="3.30.40.10">
    <property type="entry name" value="Zinc/RING finger domain, C3HC4 (zinc finger)"/>
    <property type="match status" value="1"/>
</dbReference>
<dbReference type="InterPro" id="IPR013083">
    <property type="entry name" value="Znf_RING/FYVE/PHD"/>
</dbReference>
<dbReference type="UniPathway" id="UPA00143"/>
<accession>A0A2Z7CDV6</accession>
<comment type="function">
    <text evidence="3">Might act as an E3 ubiquitin-protein ligase, or as part of E3 complex, which accepts ubiquitin from specific E2 ubiquitin-conjugating enzymes and then transfers it to substrates.</text>
</comment>
<organism evidence="17 18">
    <name type="scientific">Dorcoceras hygrometricum</name>
    <dbReference type="NCBI Taxonomy" id="472368"/>
    <lineage>
        <taxon>Eukaryota</taxon>
        <taxon>Viridiplantae</taxon>
        <taxon>Streptophyta</taxon>
        <taxon>Embryophyta</taxon>
        <taxon>Tracheophyta</taxon>
        <taxon>Spermatophyta</taxon>
        <taxon>Magnoliopsida</taxon>
        <taxon>eudicotyledons</taxon>
        <taxon>Gunneridae</taxon>
        <taxon>Pentapetalae</taxon>
        <taxon>asterids</taxon>
        <taxon>lamiids</taxon>
        <taxon>Lamiales</taxon>
        <taxon>Gesneriaceae</taxon>
        <taxon>Didymocarpoideae</taxon>
        <taxon>Trichosporeae</taxon>
        <taxon>Loxocarpinae</taxon>
        <taxon>Dorcoceras</taxon>
    </lineage>
</organism>
<dbReference type="PANTHER" id="PTHR11685">
    <property type="entry name" value="RBR FAMILY RING FINGER AND IBR DOMAIN-CONTAINING"/>
    <property type="match status" value="1"/>
</dbReference>
<feature type="compositionally biased region" description="Acidic residues" evidence="14">
    <location>
        <begin position="18"/>
        <end position="30"/>
    </location>
</feature>
<evidence type="ECO:0000256" key="6">
    <source>
        <dbReference type="ARBA" id="ARBA00012251"/>
    </source>
</evidence>
<evidence type="ECO:0000256" key="1">
    <source>
        <dbReference type="ARBA" id="ARBA00001798"/>
    </source>
</evidence>
<dbReference type="GO" id="GO:0008270">
    <property type="term" value="F:zinc ion binding"/>
    <property type="evidence" value="ECO:0007669"/>
    <property type="project" value="UniProtKB-KW"/>
</dbReference>
<dbReference type="Gene3D" id="1.20.120.1750">
    <property type="match status" value="1"/>
</dbReference>
<dbReference type="InterPro" id="IPR002867">
    <property type="entry name" value="IBR_dom"/>
</dbReference>
<dbReference type="SMART" id="SM00647">
    <property type="entry name" value="IBR"/>
    <property type="match status" value="1"/>
</dbReference>
<dbReference type="InterPro" id="IPR001841">
    <property type="entry name" value="Znf_RING"/>
</dbReference>
<dbReference type="OrthoDB" id="10009520at2759"/>
<dbReference type="InterPro" id="IPR018957">
    <property type="entry name" value="Znf_C3HC4_RING-type"/>
</dbReference>
<feature type="compositionally biased region" description="Basic and acidic residues" evidence="14">
    <location>
        <begin position="7"/>
        <end position="17"/>
    </location>
</feature>
<evidence type="ECO:0000259" key="16">
    <source>
        <dbReference type="PROSITE" id="PS51873"/>
    </source>
</evidence>
<dbReference type="InterPro" id="IPR031127">
    <property type="entry name" value="E3_UB_ligase_RBR"/>
</dbReference>
<dbReference type="CDD" id="cd16773">
    <property type="entry name" value="RING-HC_RBR_TRIAD1"/>
    <property type="match status" value="1"/>
</dbReference>
<proteinExistence type="inferred from homology"/>
<evidence type="ECO:0000256" key="11">
    <source>
        <dbReference type="ARBA" id="ARBA00022786"/>
    </source>
</evidence>
<dbReference type="Pfam" id="PF21235">
    <property type="entry name" value="UBA_ARI1"/>
    <property type="match status" value="1"/>
</dbReference>
<evidence type="ECO:0000256" key="5">
    <source>
        <dbReference type="ARBA" id="ARBA00005884"/>
    </source>
</evidence>
<evidence type="ECO:0000313" key="18">
    <source>
        <dbReference type="Proteomes" id="UP000250235"/>
    </source>
</evidence>
<dbReference type="PROSITE" id="PS51873">
    <property type="entry name" value="TRIAD"/>
    <property type="match status" value="1"/>
</dbReference>
<comment type="cofactor">
    <cofactor evidence="2">
        <name>Zn(2+)</name>
        <dbReference type="ChEBI" id="CHEBI:29105"/>
    </cofactor>
</comment>
<dbReference type="InterPro" id="IPR048962">
    <property type="entry name" value="ARIH1-like_UBL"/>
</dbReference>
<comment type="catalytic activity">
    <reaction evidence="1">
        <text>[E2 ubiquitin-conjugating enzyme]-S-ubiquitinyl-L-cysteine + [acceptor protein]-L-lysine = [E2 ubiquitin-conjugating enzyme]-L-cysteine + [acceptor protein]-N(6)-ubiquitinyl-L-lysine.</text>
        <dbReference type="EC" id="2.3.2.31"/>
    </reaction>
</comment>
<evidence type="ECO:0000256" key="7">
    <source>
        <dbReference type="ARBA" id="ARBA00022679"/>
    </source>
</evidence>
<reference evidence="17 18" key="1">
    <citation type="journal article" date="2015" name="Proc. Natl. Acad. Sci. U.S.A.">
        <title>The resurrection genome of Boea hygrometrica: A blueprint for survival of dehydration.</title>
        <authorList>
            <person name="Xiao L."/>
            <person name="Yang G."/>
            <person name="Zhang L."/>
            <person name="Yang X."/>
            <person name="Zhao S."/>
            <person name="Ji Z."/>
            <person name="Zhou Q."/>
            <person name="Hu M."/>
            <person name="Wang Y."/>
            <person name="Chen M."/>
            <person name="Xu Y."/>
            <person name="Jin H."/>
            <person name="Xiao X."/>
            <person name="Hu G."/>
            <person name="Bao F."/>
            <person name="Hu Y."/>
            <person name="Wan P."/>
            <person name="Li L."/>
            <person name="Deng X."/>
            <person name="Kuang T."/>
            <person name="Xiang C."/>
            <person name="Zhu J.K."/>
            <person name="Oliver M.J."/>
            <person name="He Y."/>
        </authorList>
    </citation>
    <scope>NUCLEOTIDE SEQUENCE [LARGE SCALE GENOMIC DNA]</scope>
    <source>
        <strain evidence="18">cv. XS01</strain>
    </source>
</reference>
<keyword evidence="12" id="KW-0862">Zinc</keyword>
<protein>
    <recommendedName>
        <fullName evidence="6">RBR-type E3 ubiquitin transferase</fullName>
        <ecNumber evidence="6">2.3.2.31</ecNumber>
    </recommendedName>
</protein>
<keyword evidence="9" id="KW-0677">Repeat</keyword>
<evidence type="ECO:0000256" key="8">
    <source>
        <dbReference type="ARBA" id="ARBA00022723"/>
    </source>
</evidence>
<evidence type="ECO:0000256" key="2">
    <source>
        <dbReference type="ARBA" id="ARBA00001947"/>
    </source>
</evidence>
<dbReference type="AlphaFoldDB" id="A0A2Z7CDV6"/>
<evidence type="ECO:0000259" key="15">
    <source>
        <dbReference type="PROSITE" id="PS50089"/>
    </source>
</evidence>
<evidence type="ECO:0000256" key="14">
    <source>
        <dbReference type="SAM" id="MobiDB-lite"/>
    </source>
</evidence>
<evidence type="ECO:0000256" key="4">
    <source>
        <dbReference type="ARBA" id="ARBA00004906"/>
    </source>
</evidence>
<dbReference type="InterPro" id="IPR045840">
    <property type="entry name" value="Ariadne"/>
</dbReference>
<dbReference type="FunFam" id="3.30.40.10:FF:000019">
    <property type="entry name" value="RBR-type E3 ubiquitin transferase"/>
    <property type="match status" value="1"/>
</dbReference>
<keyword evidence="10 13" id="KW-0863">Zinc-finger</keyword>
<evidence type="ECO:0000256" key="10">
    <source>
        <dbReference type="ARBA" id="ARBA00022771"/>
    </source>
</evidence>
<keyword evidence="8" id="KW-0479">Metal-binding</keyword>
<dbReference type="Pfam" id="PF01485">
    <property type="entry name" value="IBR"/>
    <property type="match status" value="1"/>
</dbReference>
<dbReference type="EC" id="2.3.2.31" evidence="6"/>
<keyword evidence="18" id="KW-1185">Reference proteome</keyword>
<sequence length="521" mass="60190">MDNCVRGSEKDDYLSPDRDEESLDWTEIQDSDSPSKGSSCKVITRECLSAAQWEDLRTVMELLSLREQHARALLIHHHWDVEKLLTVYLEKEKAFLLSEVGLAADNVIGLDFSSTVMCNICMNDVPAEVVTAMDCGHGFCDNCWAGHFAAKISEGQSQRIKCMAYKCNAICDEVFVRNLLGVRHPDLAERLERFLFYSYIEDNRKAKWCTSMPHCGKAILVEEDIFCEVECPCGSQFCFSCSSEAHSPCPCFMWERWEKKCRDNVSDSRYWINVNTMPCPKCHKPIEKNGGCNSVNCICGAQFWWLPGGAMARKRARARLIRSSELYKEDDEKRYMYHYYCYKAHRDHFKQESRRSERVLKKISALEAKDSILISFNVVSNGLHRLYQSRRILTYSYPFAFYMFGEDLFKYGMTDEEREIKKNLFENLQQLLESNVVKLSEYLELPLNMFTEEQARHIRMQILNLSAATDNLCKKMYEFIEKECTHVIAPYQSKGIDKAEELMAVSSDQEGGSDHLMACGD</sequence>
<dbReference type="CDD" id="cd20346">
    <property type="entry name" value="BRcat_RBR_ANKIB1"/>
    <property type="match status" value="1"/>
</dbReference>
<feature type="domain" description="RING-type" evidence="15">
    <location>
        <begin position="118"/>
        <end position="166"/>
    </location>
</feature>
<dbReference type="SUPFAM" id="SSF57850">
    <property type="entry name" value="RING/U-box"/>
    <property type="match status" value="3"/>
</dbReference>
<evidence type="ECO:0000256" key="3">
    <source>
        <dbReference type="ARBA" id="ARBA00003976"/>
    </source>
</evidence>
<dbReference type="Pfam" id="PF19422">
    <property type="entry name" value="Ariadne"/>
    <property type="match status" value="1"/>
</dbReference>
<dbReference type="InterPro" id="IPR044066">
    <property type="entry name" value="TRIAD_supradom"/>
</dbReference>
<dbReference type="PROSITE" id="PS50089">
    <property type="entry name" value="ZF_RING_2"/>
    <property type="match status" value="1"/>
</dbReference>
<dbReference type="EMBL" id="KQ996414">
    <property type="protein sequence ID" value="KZV45232.1"/>
    <property type="molecule type" value="Genomic_DNA"/>
</dbReference>
<name>A0A2Z7CDV6_9LAMI</name>
<evidence type="ECO:0000313" key="17">
    <source>
        <dbReference type="EMBL" id="KZV45232.1"/>
    </source>
</evidence>
<keyword evidence="11" id="KW-0833">Ubl conjugation pathway</keyword>
<comment type="similarity">
    <text evidence="5">Belongs to the RBR family. Ariadne subfamily.</text>
</comment>
<evidence type="ECO:0000256" key="12">
    <source>
        <dbReference type="ARBA" id="ARBA00022833"/>
    </source>
</evidence>
<evidence type="ECO:0000256" key="9">
    <source>
        <dbReference type="ARBA" id="ARBA00022737"/>
    </source>
</evidence>
<dbReference type="Proteomes" id="UP000250235">
    <property type="component" value="Unassembled WGS sequence"/>
</dbReference>
<gene>
    <name evidence="17" type="ORF">F511_10009</name>
</gene>